<evidence type="ECO:0000256" key="6">
    <source>
        <dbReference type="ARBA" id="ARBA00023180"/>
    </source>
</evidence>
<accession>A0AAN7B9C6</accession>
<evidence type="ECO:0000256" key="1">
    <source>
        <dbReference type="ARBA" id="ARBA00004141"/>
    </source>
</evidence>
<dbReference type="PRINTS" id="PR01036">
    <property type="entry name" value="TCRTETB"/>
</dbReference>
<organism evidence="10 11">
    <name type="scientific">Rhypophila decipiens</name>
    <dbReference type="NCBI Taxonomy" id="261697"/>
    <lineage>
        <taxon>Eukaryota</taxon>
        <taxon>Fungi</taxon>
        <taxon>Dikarya</taxon>
        <taxon>Ascomycota</taxon>
        <taxon>Pezizomycotina</taxon>
        <taxon>Sordariomycetes</taxon>
        <taxon>Sordariomycetidae</taxon>
        <taxon>Sordariales</taxon>
        <taxon>Naviculisporaceae</taxon>
        <taxon>Rhypophila</taxon>
    </lineage>
</organism>
<dbReference type="PANTHER" id="PTHR23501:SF187">
    <property type="entry name" value="MAJOR FACILITATOR SUPERFAMILY (MFS) PROFILE DOMAIN-CONTAINING PROTEIN"/>
    <property type="match status" value="1"/>
</dbReference>
<dbReference type="InterPro" id="IPR036259">
    <property type="entry name" value="MFS_trans_sf"/>
</dbReference>
<feature type="transmembrane region" description="Helical" evidence="8">
    <location>
        <begin position="82"/>
        <end position="101"/>
    </location>
</feature>
<evidence type="ECO:0000313" key="10">
    <source>
        <dbReference type="EMBL" id="KAK4217476.1"/>
    </source>
</evidence>
<protein>
    <submittedName>
        <fullName evidence="10">MFS-type transporter YusP</fullName>
    </submittedName>
</protein>
<feature type="transmembrane region" description="Helical" evidence="8">
    <location>
        <begin position="171"/>
        <end position="195"/>
    </location>
</feature>
<evidence type="ECO:0000256" key="5">
    <source>
        <dbReference type="ARBA" id="ARBA00023136"/>
    </source>
</evidence>
<feature type="domain" description="Major facilitator superfamily (MFS) profile" evidence="9">
    <location>
        <begin position="48"/>
        <end position="542"/>
    </location>
</feature>
<feature type="compositionally biased region" description="Polar residues" evidence="7">
    <location>
        <begin position="25"/>
        <end position="38"/>
    </location>
</feature>
<dbReference type="AlphaFoldDB" id="A0AAN7B9C6"/>
<dbReference type="CDD" id="cd17502">
    <property type="entry name" value="MFS_Azr1_MDR_like"/>
    <property type="match status" value="1"/>
</dbReference>
<evidence type="ECO:0000256" key="4">
    <source>
        <dbReference type="ARBA" id="ARBA00022989"/>
    </source>
</evidence>
<dbReference type="Gene3D" id="1.20.1250.20">
    <property type="entry name" value="MFS general substrate transporter like domains"/>
    <property type="match status" value="1"/>
</dbReference>
<comment type="subcellular location">
    <subcellularLocation>
        <location evidence="1">Membrane</location>
        <topology evidence="1">Multi-pass membrane protein</topology>
    </subcellularLocation>
</comment>
<dbReference type="EMBL" id="MU858059">
    <property type="protein sequence ID" value="KAK4217476.1"/>
    <property type="molecule type" value="Genomic_DNA"/>
</dbReference>
<feature type="transmembrane region" description="Helical" evidence="8">
    <location>
        <begin position="242"/>
        <end position="265"/>
    </location>
</feature>
<evidence type="ECO:0000259" key="9">
    <source>
        <dbReference type="PROSITE" id="PS50850"/>
    </source>
</evidence>
<feature type="transmembrane region" description="Helical" evidence="8">
    <location>
        <begin position="519"/>
        <end position="537"/>
    </location>
</feature>
<evidence type="ECO:0000256" key="7">
    <source>
        <dbReference type="SAM" id="MobiDB-lite"/>
    </source>
</evidence>
<dbReference type="InterPro" id="IPR011701">
    <property type="entry name" value="MFS"/>
</dbReference>
<keyword evidence="3 8" id="KW-0812">Transmembrane</keyword>
<dbReference type="PROSITE" id="PS50850">
    <property type="entry name" value="MFS"/>
    <property type="match status" value="1"/>
</dbReference>
<dbReference type="Gene3D" id="1.20.1720.10">
    <property type="entry name" value="Multidrug resistance protein D"/>
    <property type="match status" value="1"/>
</dbReference>
<feature type="transmembrane region" description="Helical" evidence="8">
    <location>
        <begin position="45"/>
        <end position="70"/>
    </location>
</feature>
<feature type="transmembrane region" description="Helical" evidence="8">
    <location>
        <begin position="375"/>
        <end position="394"/>
    </location>
</feature>
<evidence type="ECO:0000256" key="3">
    <source>
        <dbReference type="ARBA" id="ARBA00022692"/>
    </source>
</evidence>
<evidence type="ECO:0000256" key="2">
    <source>
        <dbReference type="ARBA" id="ARBA00022448"/>
    </source>
</evidence>
<keyword evidence="6" id="KW-0325">Glycoprotein</keyword>
<dbReference type="Pfam" id="PF07690">
    <property type="entry name" value="MFS_1"/>
    <property type="match status" value="1"/>
</dbReference>
<dbReference type="SUPFAM" id="SSF103473">
    <property type="entry name" value="MFS general substrate transporter"/>
    <property type="match status" value="1"/>
</dbReference>
<feature type="transmembrane region" description="Helical" evidence="8">
    <location>
        <begin position="400"/>
        <end position="424"/>
    </location>
</feature>
<feature type="region of interest" description="Disordered" evidence="7">
    <location>
        <begin position="559"/>
        <end position="588"/>
    </location>
</feature>
<name>A0AAN7B9C6_9PEZI</name>
<feature type="transmembrane region" description="Helical" evidence="8">
    <location>
        <begin position="201"/>
        <end position="221"/>
    </location>
</feature>
<feature type="transmembrane region" description="Helical" evidence="8">
    <location>
        <begin position="113"/>
        <end position="132"/>
    </location>
</feature>
<keyword evidence="4 8" id="KW-1133">Transmembrane helix</keyword>
<keyword evidence="2" id="KW-0813">Transport</keyword>
<sequence length="588" mass="62726">MAQQPASAVKLDALEPSSDDFGLQQLPQEQAGDEQQPQPGKGLQFWGIIVSMQLISMLSALDTSVVSTALPSILDDLGKSEGWVWIANAYFLTMTAFQPLFGQASNVFGRRYTTLLATLLFAIGSAVCGSARNLATLIAGRAIQGAGGGAISILIEINVADLVPLRQRPQYMSIILLAYTLAVCIGPVVGGVLAQRATWRWVFWLNLPVCAVALVVLFIFLRTKYRKDTVRSSIKRVDLGGNALLVASVVAVLIALTWGGTQYAWSSWRTLVPLVLGLAGIGAFLAIESTRLIPEPTMPLRLFSNRTSLGAFAIASLHAMLTNFLTFFLPVYFQGVLGTGAMTSGVNLLPLAFVTMPFAIGAGIGTTKFGRYRPFFFIGMALLAISFGLLTRLTETTSTAYWAGIECLGAAGLGVLTTTTWPAVQAPLEEVDQAISTAAWGFVRSFGGVWGVAIPGAIFNSRVDELAGIMISDPAVHDQLVSGGAYSLAAVGGGTASQSWTAELRAQITEIYVLSLKRCWQVAMGFALLGFLVALIVKDVPLREELDTEYGLEVKEKKKNRDAEIGVQEQKTKSAGGANRAADLSDVA</sequence>
<gene>
    <name evidence="10" type="ORF">QBC37DRAFT_46335</name>
</gene>
<feature type="region of interest" description="Disordered" evidence="7">
    <location>
        <begin position="1"/>
        <end position="39"/>
    </location>
</feature>
<dbReference type="Proteomes" id="UP001301769">
    <property type="component" value="Unassembled WGS sequence"/>
</dbReference>
<keyword evidence="11" id="KW-1185">Reference proteome</keyword>
<feature type="transmembrane region" description="Helical" evidence="8">
    <location>
        <begin position="271"/>
        <end position="288"/>
    </location>
</feature>
<feature type="transmembrane region" description="Helical" evidence="8">
    <location>
        <begin position="138"/>
        <end position="159"/>
    </location>
</feature>
<keyword evidence="5 8" id="KW-0472">Membrane</keyword>
<dbReference type="GO" id="GO:0022857">
    <property type="term" value="F:transmembrane transporter activity"/>
    <property type="evidence" value="ECO:0007669"/>
    <property type="project" value="InterPro"/>
</dbReference>
<evidence type="ECO:0000256" key="8">
    <source>
        <dbReference type="SAM" id="Phobius"/>
    </source>
</evidence>
<dbReference type="GO" id="GO:0005886">
    <property type="term" value="C:plasma membrane"/>
    <property type="evidence" value="ECO:0007669"/>
    <property type="project" value="TreeGrafter"/>
</dbReference>
<dbReference type="PANTHER" id="PTHR23501">
    <property type="entry name" value="MAJOR FACILITATOR SUPERFAMILY"/>
    <property type="match status" value="1"/>
</dbReference>
<comment type="caution">
    <text evidence="10">The sequence shown here is derived from an EMBL/GenBank/DDBJ whole genome shotgun (WGS) entry which is preliminary data.</text>
</comment>
<dbReference type="InterPro" id="IPR020846">
    <property type="entry name" value="MFS_dom"/>
</dbReference>
<reference evidence="10" key="2">
    <citation type="submission" date="2023-05" db="EMBL/GenBank/DDBJ databases">
        <authorList>
            <consortium name="Lawrence Berkeley National Laboratory"/>
            <person name="Steindorff A."/>
            <person name="Hensen N."/>
            <person name="Bonometti L."/>
            <person name="Westerberg I."/>
            <person name="Brannstrom I.O."/>
            <person name="Guillou S."/>
            <person name="Cros-Aarteil S."/>
            <person name="Calhoun S."/>
            <person name="Haridas S."/>
            <person name="Kuo A."/>
            <person name="Mondo S."/>
            <person name="Pangilinan J."/>
            <person name="Riley R."/>
            <person name="Labutti K."/>
            <person name="Andreopoulos B."/>
            <person name="Lipzen A."/>
            <person name="Chen C."/>
            <person name="Yanf M."/>
            <person name="Daum C."/>
            <person name="Ng V."/>
            <person name="Clum A."/>
            <person name="Ohm R."/>
            <person name="Martin F."/>
            <person name="Silar P."/>
            <person name="Natvig D."/>
            <person name="Lalanne C."/>
            <person name="Gautier V."/>
            <person name="Ament-Velasquez S.L."/>
            <person name="Kruys A."/>
            <person name="Hutchinson M.I."/>
            <person name="Powell A.J."/>
            <person name="Barry K."/>
            <person name="Miller A.N."/>
            <person name="Grigoriev I.V."/>
            <person name="Debuchy R."/>
            <person name="Gladieux P."/>
            <person name="Thoren M.H."/>
            <person name="Johannesson H."/>
        </authorList>
    </citation>
    <scope>NUCLEOTIDE SEQUENCE</scope>
    <source>
        <strain evidence="10">PSN293</strain>
    </source>
</reference>
<reference evidence="10" key="1">
    <citation type="journal article" date="2023" name="Mol. Phylogenet. Evol.">
        <title>Genome-scale phylogeny and comparative genomics of the fungal order Sordariales.</title>
        <authorList>
            <person name="Hensen N."/>
            <person name="Bonometti L."/>
            <person name="Westerberg I."/>
            <person name="Brannstrom I.O."/>
            <person name="Guillou S."/>
            <person name="Cros-Aarteil S."/>
            <person name="Calhoun S."/>
            <person name="Haridas S."/>
            <person name="Kuo A."/>
            <person name="Mondo S."/>
            <person name="Pangilinan J."/>
            <person name="Riley R."/>
            <person name="LaButti K."/>
            <person name="Andreopoulos B."/>
            <person name="Lipzen A."/>
            <person name="Chen C."/>
            <person name="Yan M."/>
            <person name="Daum C."/>
            <person name="Ng V."/>
            <person name="Clum A."/>
            <person name="Steindorff A."/>
            <person name="Ohm R.A."/>
            <person name="Martin F."/>
            <person name="Silar P."/>
            <person name="Natvig D.O."/>
            <person name="Lalanne C."/>
            <person name="Gautier V."/>
            <person name="Ament-Velasquez S.L."/>
            <person name="Kruys A."/>
            <person name="Hutchinson M.I."/>
            <person name="Powell A.J."/>
            <person name="Barry K."/>
            <person name="Miller A.N."/>
            <person name="Grigoriev I.V."/>
            <person name="Debuchy R."/>
            <person name="Gladieux P."/>
            <person name="Hiltunen Thoren M."/>
            <person name="Johannesson H."/>
        </authorList>
    </citation>
    <scope>NUCLEOTIDE SEQUENCE</scope>
    <source>
        <strain evidence="10">PSN293</strain>
    </source>
</reference>
<evidence type="ECO:0000313" key="11">
    <source>
        <dbReference type="Proteomes" id="UP001301769"/>
    </source>
</evidence>
<proteinExistence type="predicted"/>
<feature type="transmembrane region" description="Helical" evidence="8">
    <location>
        <begin position="345"/>
        <end position="363"/>
    </location>
</feature>
<feature type="transmembrane region" description="Helical" evidence="8">
    <location>
        <begin position="309"/>
        <end position="333"/>
    </location>
</feature>